<evidence type="ECO:0000313" key="2">
    <source>
        <dbReference type="EMBL" id="KAK6775754.1"/>
    </source>
</evidence>
<dbReference type="PANTHER" id="PTHR35101">
    <property type="entry name" value="OS02G0162600 PROTEIN"/>
    <property type="match status" value="1"/>
</dbReference>
<organism evidence="2 3">
    <name type="scientific">Solanum bulbocastanum</name>
    <name type="common">Wild potato</name>
    <dbReference type="NCBI Taxonomy" id="147425"/>
    <lineage>
        <taxon>Eukaryota</taxon>
        <taxon>Viridiplantae</taxon>
        <taxon>Streptophyta</taxon>
        <taxon>Embryophyta</taxon>
        <taxon>Tracheophyta</taxon>
        <taxon>Spermatophyta</taxon>
        <taxon>Magnoliopsida</taxon>
        <taxon>eudicotyledons</taxon>
        <taxon>Gunneridae</taxon>
        <taxon>Pentapetalae</taxon>
        <taxon>asterids</taxon>
        <taxon>lamiids</taxon>
        <taxon>Solanales</taxon>
        <taxon>Solanaceae</taxon>
        <taxon>Solanoideae</taxon>
        <taxon>Solaneae</taxon>
        <taxon>Solanum</taxon>
    </lineage>
</organism>
<accession>A0AAN8SUH8</accession>
<evidence type="ECO:0000313" key="3">
    <source>
        <dbReference type="Proteomes" id="UP001371456"/>
    </source>
</evidence>
<evidence type="ECO:0000256" key="1">
    <source>
        <dbReference type="SAM" id="MobiDB-lite"/>
    </source>
</evidence>
<name>A0AAN8SUH8_SOLBU</name>
<gene>
    <name evidence="2" type="ORF">RDI58_026755</name>
</gene>
<keyword evidence="3" id="KW-1185">Reference proteome</keyword>
<comment type="caution">
    <text evidence="2">The sequence shown here is derived from an EMBL/GenBank/DDBJ whole genome shotgun (WGS) entry which is preliminary data.</text>
</comment>
<dbReference type="Proteomes" id="UP001371456">
    <property type="component" value="Unassembled WGS sequence"/>
</dbReference>
<protein>
    <submittedName>
        <fullName evidence="2">Uncharacterized protein</fullName>
    </submittedName>
</protein>
<reference evidence="2 3" key="1">
    <citation type="submission" date="2024-02" db="EMBL/GenBank/DDBJ databases">
        <title>de novo genome assembly of Solanum bulbocastanum strain 11H21.</title>
        <authorList>
            <person name="Hosaka A.J."/>
        </authorList>
    </citation>
    <scope>NUCLEOTIDE SEQUENCE [LARGE SCALE GENOMIC DNA]</scope>
    <source>
        <tissue evidence="2">Young leaves</tissue>
    </source>
</reference>
<feature type="region of interest" description="Disordered" evidence="1">
    <location>
        <begin position="108"/>
        <end position="142"/>
    </location>
</feature>
<dbReference type="EMBL" id="JBANQN010000011">
    <property type="protein sequence ID" value="KAK6775754.1"/>
    <property type="molecule type" value="Genomic_DNA"/>
</dbReference>
<proteinExistence type="predicted"/>
<sequence>MKCRKGACGIQSARSSSMANARIARFVTEVAPPQFVNVMRHRASKMLDTINEEEREASKSELLFFKSSSPSSSSSNANNSKYSLKQVERASWLRPASKLARELLSNKFANSEAHRKRLPPAPSHDPEPEAPEGVIMFDDSEM</sequence>
<dbReference type="PANTHER" id="PTHR35101:SF15">
    <property type="match status" value="1"/>
</dbReference>
<dbReference type="AlphaFoldDB" id="A0AAN8SUH8"/>